<feature type="domain" description="FAD dependent oxidoreductase" evidence="1">
    <location>
        <begin position="33"/>
        <end position="455"/>
    </location>
</feature>
<dbReference type="PANTHER" id="PTHR13847:SF260">
    <property type="entry name" value="FAD DEPENDENT OXIDOREDUCTASE DOMAIN-CONTAINING PROTEIN"/>
    <property type="match status" value="1"/>
</dbReference>
<gene>
    <name evidence="2" type="ORF">BASA50_003871</name>
</gene>
<keyword evidence="3" id="KW-1185">Reference proteome</keyword>
<evidence type="ECO:0000259" key="1">
    <source>
        <dbReference type="Pfam" id="PF01266"/>
    </source>
</evidence>
<reference evidence="2 3" key="1">
    <citation type="submission" date="2021-02" db="EMBL/GenBank/DDBJ databases">
        <title>Variation within the Batrachochytrium salamandrivorans European outbreak.</title>
        <authorList>
            <person name="Kelly M."/>
            <person name="Pasmans F."/>
            <person name="Shea T.P."/>
            <person name="Munoz J.F."/>
            <person name="Carranza S."/>
            <person name="Cuomo C.A."/>
            <person name="Martel A."/>
        </authorList>
    </citation>
    <scope>NUCLEOTIDE SEQUENCE [LARGE SCALE GENOMIC DNA]</scope>
    <source>
        <strain evidence="2 3">AMFP18/2</strain>
    </source>
</reference>
<dbReference type="Pfam" id="PF01266">
    <property type="entry name" value="DAO"/>
    <property type="match status" value="1"/>
</dbReference>
<dbReference type="SUPFAM" id="SSF51905">
    <property type="entry name" value="FAD/NAD(P)-binding domain"/>
    <property type="match status" value="1"/>
</dbReference>
<accession>A0ABQ8FH95</accession>
<sequence length="495" mass="53350">MYPHPSPLPSSYWLKHVSNGLASMRKLPASANIVVVGSGISGASTVLQLVQRWKQQHRQPSSKLRILLLDARGISGGATGRNGGLMWPGLLDAWPTLVSLYGVETTKHLVRFDLQNCQAMVEAAADIADTGSATSQLDPCMYLYPGGGINLLHSEKEKAAWESNIAAMQQGGCPDWGVSMWDLAQVRKHLPAMPDVVGAVHNKFTWRVRSGRLVLHLLKKALYAANTTTTTTTTNTSAECQDNVQLDVATHVLVERVERVGGSDGDHQLQLITSNGAVMADKVVYCTNAYSSALFPTVDITPVKNQVGVTTEVHPTPWDFAIKANSGYDYLSPREDGRIVLGGMRYLVKGLEVGNSDDGNLDKTVSVALDSYMSSHFPEVHPMATGSADPADTAAIHQKDKVHIQEEWAGIMGFTSDHMPLVGPIPDRSGEFICAGFSGHGIARAFLCGKAVADMVLKVDAASNNDLVDLPAVFLPNGRFDKPTNLDPSKLISKM</sequence>
<proteinExistence type="predicted"/>
<dbReference type="PANTHER" id="PTHR13847">
    <property type="entry name" value="SARCOSINE DEHYDROGENASE-RELATED"/>
    <property type="match status" value="1"/>
</dbReference>
<protein>
    <recommendedName>
        <fullName evidence="1">FAD dependent oxidoreductase domain-containing protein</fullName>
    </recommendedName>
</protein>
<evidence type="ECO:0000313" key="3">
    <source>
        <dbReference type="Proteomes" id="UP001648503"/>
    </source>
</evidence>
<dbReference type="Gene3D" id="3.50.50.60">
    <property type="entry name" value="FAD/NAD(P)-binding domain"/>
    <property type="match status" value="1"/>
</dbReference>
<dbReference type="Proteomes" id="UP001648503">
    <property type="component" value="Unassembled WGS sequence"/>
</dbReference>
<comment type="caution">
    <text evidence="2">The sequence shown here is derived from an EMBL/GenBank/DDBJ whole genome shotgun (WGS) entry which is preliminary data.</text>
</comment>
<organism evidence="2 3">
    <name type="scientific">Batrachochytrium salamandrivorans</name>
    <dbReference type="NCBI Taxonomy" id="1357716"/>
    <lineage>
        <taxon>Eukaryota</taxon>
        <taxon>Fungi</taxon>
        <taxon>Fungi incertae sedis</taxon>
        <taxon>Chytridiomycota</taxon>
        <taxon>Chytridiomycota incertae sedis</taxon>
        <taxon>Chytridiomycetes</taxon>
        <taxon>Rhizophydiales</taxon>
        <taxon>Rhizophydiales incertae sedis</taxon>
        <taxon>Batrachochytrium</taxon>
    </lineage>
</organism>
<dbReference type="InterPro" id="IPR036188">
    <property type="entry name" value="FAD/NAD-bd_sf"/>
</dbReference>
<name>A0ABQ8FH95_9FUNG</name>
<evidence type="ECO:0000313" key="2">
    <source>
        <dbReference type="EMBL" id="KAH6598257.1"/>
    </source>
</evidence>
<dbReference type="Gene3D" id="3.30.9.10">
    <property type="entry name" value="D-Amino Acid Oxidase, subunit A, domain 2"/>
    <property type="match status" value="1"/>
</dbReference>
<dbReference type="InterPro" id="IPR006076">
    <property type="entry name" value="FAD-dep_OxRdtase"/>
</dbReference>
<dbReference type="EMBL" id="JAFCIX010000114">
    <property type="protein sequence ID" value="KAH6598257.1"/>
    <property type="molecule type" value="Genomic_DNA"/>
</dbReference>